<keyword evidence="3" id="KW-1185">Reference proteome</keyword>
<evidence type="ECO:0000313" key="3">
    <source>
        <dbReference type="Proteomes" id="UP000327179"/>
    </source>
</evidence>
<feature type="region of interest" description="Disordered" evidence="1">
    <location>
        <begin position="76"/>
        <end position="99"/>
    </location>
</feature>
<gene>
    <name evidence="2" type="ORF">FXN65_21185</name>
</gene>
<protein>
    <submittedName>
        <fullName evidence="2">Uncharacterized protein</fullName>
    </submittedName>
</protein>
<dbReference type="AlphaFoldDB" id="A0A5J6QRT5"/>
<evidence type="ECO:0000256" key="1">
    <source>
        <dbReference type="SAM" id="MobiDB-lite"/>
    </source>
</evidence>
<dbReference type="Proteomes" id="UP000327179">
    <property type="component" value="Chromosome"/>
</dbReference>
<feature type="region of interest" description="Disordered" evidence="1">
    <location>
        <begin position="15"/>
        <end position="46"/>
    </location>
</feature>
<feature type="compositionally biased region" description="Low complexity" evidence="1">
    <location>
        <begin position="77"/>
        <end position="87"/>
    </location>
</feature>
<accession>A0A5J6QRT5</accession>
<proteinExistence type="predicted"/>
<name>A0A5J6QRT5_9GAMM</name>
<reference evidence="2 3" key="1">
    <citation type="submission" date="2019-08" db="EMBL/GenBank/DDBJ databases">
        <title>Whole-genome Sequencing of e-waste polymer degrading bacterium Pseudomonas sp. strain PE08.</title>
        <authorList>
            <person name="Kirdat K."/>
            <person name="Debbarma P."/>
            <person name="Narawade N."/>
            <person name="Suyal D."/>
            <person name="Thorat V."/>
            <person name="Shouche Y."/>
            <person name="Goel R."/>
            <person name="Yadav A."/>
        </authorList>
    </citation>
    <scope>NUCLEOTIDE SEQUENCE [LARGE SCALE GENOMIC DNA]</scope>
    <source>
        <strain evidence="2 3">PE08</strain>
    </source>
</reference>
<evidence type="ECO:0000313" key="2">
    <source>
        <dbReference type="EMBL" id="QEY64452.1"/>
    </source>
</evidence>
<dbReference type="RefSeq" id="WP_151136100.1">
    <property type="nucleotide sequence ID" value="NZ_CP043311.1"/>
</dbReference>
<feature type="compositionally biased region" description="Low complexity" evidence="1">
    <location>
        <begin position="20"/>
        <end position="29"/>
    </location>
</feature>
<dbReference type="EMBL" id="CP043311">
    <property type="protein sequence ID" value="QEY64452.1"/>
    <property type="molecule type" value="Genomic_DNA"/>
</dbReference>
<dbReference type="KEGG" id="plal:FXN65_21185"/>
<sequence length="165" mass="17191">MTTISTNSAISSYLGLASRSNNGSTSSGTEKTESKTADKSTATQDPVADLRRYASALIAQSRGGLFRAMSGGGNAIGGSQISGSQSAKTPPSSGGADKIQLPDVAELDRDEALKLKDKVQKLIDAGFDEKDSGLGFVGYDGDKKTNSLTTYRDWLQARGGVSIYV</sequence>
<organism evidence="2 3">
    <name type="scientific">Metapseudomonas lalkuanensis</name>
    <dbReference type="NCBI Taxonomy" id="2604832"/>
    <lineage>
        <taxon>Bacteria</taxon>
        <taxon>Pseudomonadati</taxon>
        <taxon>Pseudomonadota</taxon>
        <taxon>Gammaproteobacteria</taxon>
        <taxon>Pseudomonadales</taxon>
        <taxon>Pseudomonadaceae</taxon>
        <taxon>Metapseudomonas</taxon>
    </lineage>
</organism>